<evidence type="ECO:0000313" key="3">
    <source>
        <dbReference type="Proteomes" id="UP000254802"/>
    </source>
</evidence>
<accession>A0A378MYU8</accession>
<name>A0A378MYU8_MANHA</name>
<dbReference type="InterPro" id="IPR022602">
    <property type="entry name" value="DUF2813"/>
</dbReference>
<sequence length="300" mass="34943">MVEKVKSLCLRLKQQPELVESAQQHISTLFLFNPRSTVIEKPIILFEDLNAQLHPRMIAIFWELLGFLPSQRITTTNSIELLSQVPLREICRLVRHHDHTQAYWLERHSLGKEDLRKLTFHIHHNRGLALFAKAWILVEGETEVWILQELARLLDIHLEMEGIKIVEFAQCGLRPLIKYARAMGIEWYVLTDGDDSGKRYADTVKSMEEDFAHRLTMLPQKDIEHFFYKAGLRNVFIQLANWRSQEKYPVSYIIKRAIQRSSKPDLAIALANEMGQRGEHSIPTLFKQLFADVLALINKV</sequence>
<dbReference type="EMBL" id="UGPN01000002">
    <property type="protein sequence ID" value="STY60686.1"/>
    <property type="molecule type" value="Genomic_DNA"/>
</dbReference>
<dbReference type="PANTHER" id="PTHR43581:SF4">
    <property type="entry name" value="ATP_GTP PHOSPHATASE"/>
    <property type="match status" value="1"/>
</dbReference>
<dbReference type="AlphaFoldDB" id="A0A378MYU8"/>
<evidence type="ECO:0000259" key="1">
    <source>
        <dbReference type="Pfam" id="PF20469"/>
    </source>
</evidence>
<dbReference type="PANTHER" id="PTHR43581">
    <property type="entry name" value="ATP/GTP PHOSPHATASE"/>
    <property type="match status" value="1"/>
</dbReference>
<gene>
    <name evidence="2" type="ORF">NCTC10638_01892</name>
</gene>
<dbReference type="InterPro" id="IPR051396">
    <property type="entry name" value="Bact_Antivir_Def_Nuclease"/>
</dbReference>
<organism evidence="2 3">
    <name type="scientific">Mannheimia haemolytica</name>
    <name type="common">Pasteurella haemolytica</name>
    <dbReference type="NCBI Taxonomy" id="75985"/>
    <lineage>
        <taxon>Bacteria</taxon>
        <taxon>Pseudomonadati</taxon>
        <taxon>Pseudomonadota</taxon>
        <taxon>Gammaproteobacteria</taxon>
        <taxon>Pasteurellales</taxon>
        <taxon>Pasteurellaceae</taxon>
        <taxon>Mannheimia</taxon>
    </lineage>
</organism>
<reference evidence="2 3" key="1">
    <citation type="submission" date="2018-06" db="EMBL/GenBank/DDBJ databases">
        <authorList>
            <consortium name="Pathogen Informatics"/>
            <person name="Doyle S."/>
        </authorList>
    </citation>
    <scope>NUCLEOTIDE SEQUENCE [LARGE SCALE GENOMIC DNA]</scope>
    <source>
        <strain evidence="2 3">NCTC10638</strain>
    </source>
</reference>
<dbReference type="STRING" id="75985.WC39_10155"/>
<dbReference type="Proteomes" id="UP000254802">
    <property type="component" value="Unassembled WGS sequence"/>
</dbReference>
<evidence type="ECO:0000313" key="2">
    <source>
        <dbReference type="EMBL" id="STY60686.1"/>
    </source>
</evidence>
<feature type="domain" description="OLD protein-like TOPRIM" evidence="1">
    <location>
        <begin position="130"/>
        <end position="194"/>
    </location>
</feature>
<proteinExistence type="predicted"/>
<dbReference type="CDD" id="cd01026">
    <property type="entry name" value="TOPRIM_OLD"/>
    <property type="match status" value="1"/>
</dbReference>
<protein>
    <submittedName>
        <fullName evidence="2">Protein of uncharacterized function (DUF2813)</fullName>
    </submittedName>
</protein>
<dbReference type="InterPro" id="IPR034139">
    <property type="entry name" value="TOPRIM_OLD"/>
</dbReference>
<dbReference type="Pfam" id="PF20469">
    <property type="entry name" value="OLD-like_TOPRIM"/>
    <property type="match status" value="1"/>
</dbReference>
<dbReference type="Pfam" id="PF11398">
    <property type="entry name" value="DUF2813"/>
    <property type="match status" value="1"/>
</dbReference>